<keyword evidence="4" id="KW-0812">Transmembrane</keyword>
<proteinExistence type="inferred from homology"/>
<sequence>MFEALEGVLGLGGYLGAIIIIVLILTSAIKVIPEYQRGVVFRLGRVTEPKGPGIVVIIPIIDRLIKVDLRVLTMDVPVQEVLTKDNVPIKVNAVVYFRVIDPIKSVVAVENHIMATSLLSQTTLRSVVGRCELDEVLSERERINVELQKIIDERTDPWGIKVSAVEVKELELPENMKRALARQAEAERERRAKIINAEGEYQAAERLSAAAKLMEVSPVTLQLRYLQTLKEMSSEKNATIIVPFPVELLKAFLPAAGKGNSGNGDQ</sequence>
<protein>
    <submittedName>
        <fullName evidence="6">SPFH domain, Band 7 family protein</fullName>
    </submittedName>
</protein>
<name>A0ABY1JBN5_9BACT</name>
<evidence type="ECO:0000313" key="7">
    <source>
        <dbReference type="Proteomes" id="UP000185093"/>
    </source>
</evidence>
<dbReference type="PANTHER" id="PTHR10264:SF19">
    <property type="entry name" value="AT06885P-RELATED"/>
    <property type="match status" value="1"/>
</dbReference>
<evidence type="ECO:0000259" key="5">
    <source>
        <dbReference type="SMART" id="SM00244"/>
    </source>
</evidence>
<dbReference type="InterPro" id="IPR018080">
    <property type="entry name" value="Band_7/stomatin-like_CS"/>
</dbReference>
<dbReference type="Pfam" id="PF01145">
    <property type="entry name" value="Band_7"/>
    <property type="match status" value="1"/>
</dbReference>
<gene>
    <name evidence="6" type="ORF">SAMN05444368_0512</name>
</gene>
<comment type="caution">
    <text evidence="6">The sequence shown here is derived from an EMBL/GenBank/DDBJ whole genome shotgun (WGS) entry which is preliminary data.</text>
</comment>
<dbReference type="PANTHER" id="PTHR10264">
    <property type="entry name" value="BAND 7 PROTEIN-RELATED"/>
    <property type="match status" value="1"/>
</dbReference>
<dbReference type="SMART" id="SM00244">
    <property type="entry name" value="PHB"/>
    <property type="match status" value="1"/>
</dbReference>
<dbReference type="Proteomes" id="UP000185093">
    <property type="component" value="Unassembled WGS sequence"/>
</dbReference>
<dbReference type="EMBL" id="FSQZ01000001">
    <property type="protein sequence ID" value="SIN63960.1"/>
    <property type="molecule type" value="Genomic_DNA"/>
</dbReference>
<comment type="subcellular location">
    <subcellularLocation>
        <location evidence="1">Membrane</location>
    </subcellularLocation>
</comment>
<dbReference type="CDD" id="cd08826">
    <property type="entry name" value="SPFH_eoslipins_u1"/>
    <property type="match status" value="1"/>
</dbReference>
<evidence type="ECO:0000313" key="6">
    <source>
        <dbReference type="EMBL" id="SIN63960.1"/>
    </source>
</evidence>
<feature type="domain" description="Band 7" evidence="5">
    <location>
        <begin position="27"/>
        <end position="184"/>
    </location>
</feature>
<keyword evidence="7" id="KW-1185">Reference proteome</keyword>
<dbReference type="InterPro" id="IPR043202">
    <property type="entry name" value="Band-7_stomatin-like"/>
</dbReference>
<dbReference type="InterPro" id="IPR036013">
    <property type="entry name" value="Band_7/SPFH_dom_sf"/>
</dbReference>
<dbReference type="PROSITE" id="PS01270">
    <property type="entry name" value="BAND_7"/>
    <property type="match status" value="1"/>
</dbReference>
<dbReference type="PRINTS" id="PR00721">
    <property type="entry name" value="STOMATIN"/>
</dbReference>
<evidence type="ECO:0000256" key="4">
    <source>
        <dbReference type="SAM" id="Phobius"/>
    </source>
</evidence>
<keyword evidence="3 4" id="KW-0472">Membrane</keyword>
<comment type="similarity">
    <text evidence="2">Belongs to the band 7/mec-2 family.</text>
</comment>
<evidence type="ECO:0000256" key="2">
    <source>
        <dbReference type="ARBA" id="ARBA00008164"/>
    </source>
</evidence>
<evidence type="ECO:0000256" key="1">
    <source>
        <dbReference type="ARBA" id="ARBA00004370"/>
    </source>
</evidence>
<dbReference type="Gene3D" id="6.10.250.2090">
    <property type="match status" value="1"/>
</dbReference>
<accession>A0ABY1JBN5</accession>
<feature type="transmembrane region" description="Helical" evidence="4">
    <location>
        <begin position="12"/>
        <end position="32"/>
    </location>
</feature>
<dbReference type="SUPFAM" id="SSF117892">
    <property type="entry name" value="Band 7/SPFH domain"/>
    <property type="match status" value="1"/>
</dbReference>
<dbReference type="Gene3D" id="3.30.479.30">
    <property type="entry name" value="Band 7 domain"/>
    <property type="match status" value="1"/>
</dbReference>
<reference evidence="6 7" key="1">
    <citation type="submission" date="2016-11" db="EMBL/GenBank/DDBJ databases">
        <authorList>
            <person name="Varghese N."/>
            <person name="Submissions S."/>
        </authorList>
    </citation>
    <scope>NUCLEOTIDE SEQUENCE [LARGE SCALE GENOMIC DNA]</scope>
    <source>
        <strain evidence="6 7">DSM 20664</strain>
    </source>
</reference>
<keyword evidence="4" id="KW-1133">Transmembrane helix</keyword>
<dbReference type="InterPro" id="IPR001107">
    <property type="entry name" value="Band_7"/>
</dbReference>
<dbReference type="RefSeq" id="WP_014806479.1">
    <property type="nucleotide sequence ID" value="NZ_DAONBL010000002.1"/>
</dbReference>
<organism evidence="6 7">
    <name type="scientific">Acetomicrobium flavidum</name>
    <dbReference type="NCBI Taxonomy" id="49896"/>
    <lineage>
        <taxon>Bacteria</taxon>
        <taxon>Thermotogati</taxon>
        <taxon>Synergistota</taxon>
        <taxon>Synergistia</taxon>
        <taxon>Synergistales</taxon>
        <taxon>Acetomicrobiaceae</taxon>
        <taxon>Acetomicrobium</taxon>
    </lineage>
</organism>
<evidence type="ECO:0000256" key="3">
    <source>
        <dbReference type="ARBA" id="ARBA00023136"/>
    </source>
</evidence>
<dbReference type="InterPro" id="IPR001972">
    <property type="entry name" value="Stomatin_HflK_fam"/>
</dbReference>